<protein>
    <submittedName>
        <fullName evidence="1">Uncharacterized protein</fullName>
    </submittedName>
</protein>
<dbReference type="EMBL" id="VTAV01000005">
    <property type="protein sequence ID" value="TYR36276.1"/>
    <property type="molecule type" value="Genomic_DNA"/>
</dbReference>
<keyword evidence="2" id="KW-1185">Reference proteome</keyword>
<evidence type="ECO:0000313" key="2">
    <source>
        <dbReference type="Proteomes" id="UP000322362"/>
    </source>
</evidence>
<proteinExistence type="predicted"/>
<dbReference type="RefSeq" id="WP_148919128.1">
    <property type="nucleotide sequence ID" value="NZ_VTAV01000005.1"/>
</dbReference>
<sequence length="103" mass="11972">MKSTLDIDVTSFYQTQFKRLKWTLNDQTENGEVIAMEEESITDKNEIRETIEDHMDHITGALPEGRVLNDYEVTLSFDSSVGDRQKAEFTTLFNEFNTRDESN</sequence>
<evidence type="ECO:0000313" key="1">
    <source>
        <dbReference type="EMBL" id="TYR36276.1"/>
    </source>
</evidence>
<organism evidence="1 2">
    <name type="scientific">Sphingobacterium phlebotomi</name>
    <dbReference type="NCBI Taxonomy" id="2605433"/>
    <lineage>
        <taxon>Bacteria</taxon>
        <taxon>Pseudomonadati</taxon>
        <taxon>Bacteroidota</taxon>
        <taxon>Sphingobacteriia</taxon>
        <taxon>Sphingobacteriales</taxon>
        <taxon>Sphingobacteriaceae</taxon>
        <taxon>Sphingobacterium</taxon>
    </lineage>
</organism>
<dbReference type="AlphaFoldDB" id="A0A5D4H696"/>
<dbReference type="Proteomes" id="UP000322362">
    <property type="component" value="Unassembled WGS sequence"/>
</dbReference>
<reference evidence="1 2" key="1">
    <citation type="submission" date="2019-08" db="EMBL/GenBank/DDBJ databases">
        <title>Phlebobacter frassis gen. nov. sp. nov., a new member of family Sphingobacteriaceae isolated from sand fly rearing media.</title>
        <authorList>
            <person name="Kakumanu M.L."/>
            <person name="Marayati B.F."/>
            <person name="Wada-Katsumata A."/>
            <person name="Wasserberg G."/>
            <person name="Schal C."/>
            <person name="Apperson C.S."/>
            <person name="Ponnusamy L."/>
        </authorList>
    </citation>
    <scope>NUCLEOTIDE SEQUENCE [LARGE SCALE GENOMIC DNA]</scope>
    <source>
        <strain evidence="1 2">SSI9</strain>
    </source>
</reference>
<comment type="caution">
    <text evidence="1">The sequence shown here is derived from an EMBL/GenBank/DDBJ whole genome shotgun (WGS) entry which is preliminary data.</text>
</comment>
<name>A0A5D4H696_9SPHI</name>
<accession>A0A5D4H696</accession>
<gene>
    <name evidence="1" type="ORF">FXV77_10200</name>
</gene>